<dbReference type="SUPFAM" id="SSF51182">
    <property type="entry name" value="RmlC-like cupins"/>
    <property type="match status" value="1"/>
</dbReference>
<name>A0A3B1D090_9ZZZZ</name>
<gene>
    <name evidence="2" type="ORF">MNBD_IGNAVI01-2274</name>
</gene>
<feature type="domain" description="Cupin type-2" evidence="1">
    <location>
        <begin position="100"/>
        <end position="161"/>
    </location>
</feature>
<dbReference type="EMBL" id="UOGD01000451">
    <property type="protein sequence ID" value="VAX29478.1"/>
    <property type="molecule type" value="Genomic_DNA"/>
</dbReference>
<dbReference type="Gene3D" id="2.60.120.10">
    <property type="entry name" value="Jelly Rolls"/>
    <property type="match status" value="1"/>
</dbReference>
<sequence>TTSEEPFVYLLLNIFNNPDKEGHASFKDHIEKVKMIRKQQAESGETGDDSEGDIKVEKKDVKFFETVLQGKTYEFGSNSTILLLDRNEVNNFELVVVKWSPHNRGAMVAHSEKEQSFFILKGTGEITIGNETEKVIPGNLVFVPRNVPHTTESFDEELIYLCLNSYPVKPEDESFDAMYKRIAPQRIKRWESGSAEIGE</sequence>
<dbReference type="InterPro" id="IPR014710">
    <property type="entry name" value="RmlC-like_jellyroll"/>
</dbReference>
<proteinExistence type="predicted"/>
<feature type="non-terminal residue" evidence="2">
    <location>
        <position position="1"/>
    </location>
</feature>
<dbReference type="Pfam" id="PF07883">
    <property type="entry name" value="Cupin_2"/>
    <property type="match status" value="1"/>
</dbReference>
<dbReference type="AlphaFoldDB" id="A0A3B1D090"/>
<dbReference type="InterPro" id="IPR011051">
    <property type="entry name" value="RmlC_Cupin_sf"/>
</dbReference>
<organism evidence="2">
    <name type="scientific">hydrothermal vent metagenome</name>
    <dbReference type="NCBI Taxonomy" id="652676"/>
    <lineage>
        <taxon>unclassified sequences</taxon>
        <taxon>metagenomes</taxon>
        <taxon>ecological metagenomes</taxon>
    </lineage>
</organism>
<dbReference type="InterPro" id="IPR013096">
    <property type="entry name" value="Cupin_2"/>
</dbReference>
<accession>A0A3B1D090</accession>
<protein>
    <recommendedName>
        <fullName evidence="1">Cupin type-2 domain-containing protein</fullName>
    </recommendedName>
</protein>
<reference evidence="2" key="1">
    <citation type="submission" date="2018-06" db="EMBL/GenBank/DDBJ databases">
        <authorList>
            <person name="Zhirakovskaya E."/>
        </authorList>
    </citation>
    <scope>NUCLEOTIDE SEQUENCE</scope>
</reference>
<evidence type="ECO:0000313" key="2">
    <source>
        <dbReference type="EMBL" id="VAX29478.1"/>
    </source>
</evidence>
<evidence type="ECO:0000259" key="1">
    <source>
        <dbReference type="Pfam" id="PF07883"/>
    </source>
</evidence>